<gene>
    <name evidence="1" type="ORF">MILVUS5_LOCUS35461</name>
</gene>
<comment type="caution">
    <text evidence="1">The sequence shown here is derived from an EMBL/GenBank/DDBJ whole genome shotgun (WGS) entry which is preliminary data.</text>
</comment>
<keyword evidence="2" id="KW-1185">Reference proteome</keyword>
<proteinExistence type="predicted"/>
<dbReference type="EMBL" id="CASHSV030000615">
    <property type="protein sequence ID" value="CAJ2671679.1"/>
    <property type="molecule type" value="Genomic_DNA"/>
</dbReference>
<protein>
    <submittedName>
        <fullName evidence="1">Uncharacterized protein</fullName>
    </submittedName>
</protein>
<reference evidence="1" key="1">
    <citation type="submission" date="2023-10" db="EMBL/GenBank/DDBJ databases">
        <authorList>
            <person name="Rodriguez Cubillos JULIANA M."/>
            <person name="De Vega J."/>
        </authorList>
    </citation>
    <scope>NUCLEOTIDE SEQUENCE</scope>
</reference>
<evidence type="ECO:0000313" key="1">
    <source>
        <dbReference type="EMBL" id="CAJ2671679.1"/>
    </source>
</evidence>
<organism evidence="1 2">
    <name type="scientific">Trifolium pratense</name>
    <name type="common">Red clover</name>
    <dbReference type="NCBI Taxonomy" id="57577"/>
    <lineage>
        <taxon>Eukaryota</taxon>
        <taxon>Viridiplantae</taxon>
        <taxon>Streptophyta</taxon>
        <taxon>Embryophyta</taxon>
        <taxon>Tracheophyta</taxon>
        <taxon>Spermatophyta</taxon>
        <taxon>Magnoliopsida</taxon>
        <taxon>eudicotyledons</taxon>
        <taxon>Gunneridae</taxon>
        <taxon>Pentapetalae</taxon>
        <taxon>rosids</taxon>
        <taxon>fabids</taxon>
        <taxon>Fabales</taxon>
        <taxon>Fabaceae</taxon>
        <taxon>Papilionoideae</taxon>
        <taxon>50 kb inversion clade</taxon>
        <taxon>NPAAA clade</taxon>
        <taxon>Hologalegina</taxon>
        <taxon>IRL clade</taxon>
        <taxon>Trifolieae</taxon>
        <taxon>Trifolium</taxon>
    </lineage>
</organism>
<dbReference type="Proteomes" id="UP001177021">
    <property type="component" value="Unassembled WGS sequence"/>
</dbReference>
<name>A0ACB0LTE7_TRIPR</name>
<sequence>MARKKTLVASKKRKKTVVPRRKTRFLDLPNQTIDCILERLSPKELCRVAEVCTYLRNQSSSDYLWKKHVQQKWSKLVGDVVQQVWQWHRAKIKDARSFSLYRDVMDSCAAFRGTWPFVGIQSYLENHWPYISLMKNYSQKALYTCLETGCFWFPAQLYRNPMYMISYCDALLCYDSNTDSFQARLKDEVIAGVMMHTHLLKGMIE</sequence>
<evidence type="ECO:0000313" key="2">
    <source>
        <dbReference type="Proteomes" id="UP001177021"/>
    </source>
</evidence>
<accession>A0ACB0LTE7</accession>